<proteinExistence type="predicted"/>
<evidence type="ECO:0000256" key="1">
    <source>
        <dbReference type="SAM" id="Phobius"/>
    </source>
</evidence>
<evidence type="ECO:0000313" key="3">
    <source>
        <dbReference type="Proteomes" id="UP001430193"/>
    </source>
</evidence>
<protein>
    <recommendedName>
        <fullName evidence="4">Sel1 repeat-containing protein</fullName>
    </recommendedName>
</protein>
<keyword evidence="3" id="KW-1185">Reference proteome</keyword>
<sequence>MNVESKYILEMKEKAGAAFKRHDFQLALALSEKLVEENVPSAFFTCGLIMERGWLNGVADLEKALFFYRNLAIKFNDDEGYLGCVRIFLARRELVNREKAMRYCQDATRGRLRHLAYLLMGRVYEELYEVPEYTLARKAYLASFFSGSAWALRKYALSLKKSHQIVGSVLIHIVATVVSPIMVLFGGVRVTRKG</sequence>
<dbReference type="InterPro" id="IPR011990">
    <property type="entry name" value="TPR-like_helical_dom_sf"/>
</dbReference>
<reference evidence="2" key="1">
    <citation type="submission" date="2020-10" db="EMBL/GenBank/DDBJ databases">
        <title>Phylogeny of dyella-like bacteria.</title>
        <authorList>
            <person name="Fu J."/>
        </authorList>
    </citation>
    <scope>NUCLEOTIDE SEQUENCE</scope>
    <source>
        <strain evidence="2">DHON07</strain>
    </source>
</reference>
<accession>A0ABS2KEU9</accession>
<keyword evidence="1" id="KW-0812">Transmembrane</keyword>
<dbReference type="Gene3D" id="1.25.40.10">
    <property type="entry name" value="Tetratricopeptide repeat domain"/>
    <property type="match status" value="1"/>
</dbReference>
<dbReference type="Proteomes" id="UP001430193">
    <property type="component" value="Unassembled WGS sequence"/>
</dbReference>
<dbReference type="RefSeq" id="WP_204631193.1">
    <property type="nucleotide sequence ID" value="NZ_BSOC01000003.1"/>
</dbReference>
<evidence type="ECO:0008006" key="4">
    <source>
        <dbReference type="Google" id="ProtNLM"/>
    </source>
</evidence>
<keyword evidence="1" id="KW-1133">Transmembrane helix</keyword>
<organism evidence="2 3">
    <name type="scientific">Dyella mobilis</name>
    <dbReference type="NCBI Taxonomy" id="1849582"/>
    <lineage>
        <taxon>Bacteria</taxon>
        <taxon>Pseudomonadati</taxon>
        <taxon>Pseudomonadota</taxon>
        <taxon>Gammaproteobacteria</taxon>
        <taxon>Lysobacterales</taxon>
        <taxon>Rhodanobacteraceae</taxon>
        <taxon>Dyella</taxon>
    </lineage>
</organism>
<name>A0ABS2KEU9_9GAMM</name>
<dbReference type="SUPFAM" id="SSF81901">
    <property type="entry name" value="HCP-like"/>
    <property type="match status" value="1"/>
</dbReference>
<dbReference type="EMBL" id="JADIKF010000038">
    <property type="protein sequence ID" value="MBM7129575.1"/>
    <property type="molecule type" value="Genomic_DNA"/>
</dbReference>
<gene>
    <name evidence="2" type="ORF">ISS99_08565</name>
</gene>
<comment type="caution">
    <text evidence="2">The sequence shown here is derived from an EMBL/GenBank/DDBJ whole genome shotgun (WGS) entry which is preliminary data.</text>
</comment>
<evidence type="ECO:0000313" key="2">
    <source>
        <dbReference type="EMBL" id="MBM7129575.1"/>
    </source>
</evidence>
<keyword evidence="1" id="KW-0472">Membrane</keyword>
<feature type="transmembrane region" description="Helical" evidence="1">
    <location>
        <begin position="165"/>
        <end position="188"/>
    </location>
</feature>